<proteinExistence type="predicted"/>
<sequence>MKNKNKNYLLEEEMRIFLKNLDSNEAIDYTNPTVRKCVYECNKRNYVSGYFHCSRTADNSIVFDYNNPCVEKDGYEFLYKNKNWIAIWTLVASVLTAIGVILQLILTIAK</sequence>
<gene>
    <name evidence="2" type="ORF">ERS852491_03524</name>
</gene>
<dbReference type="STRING" id="39482.ERS852491_03524"/>
<reference evidence="2 3" key="1">
    <citation type="submission" date="2015-09" db="EMBL/GenBank/DDBJ databases">
        <authorList>
            <consortium name="Pathogen Informatics"/>
        </authorList>
    </citation>
    <scope>NUCLEOTIDE SEQUENCE [LARGE SCALE GENOMIC DNA]</scope>
    <source>
        <strain evidence="2 3">2789STDY5834876</strain>
    </source>
</reference>
<keyword evidence="1" id="KW-1133">Transmembrane helix</keyword>
<evidence type="ECO:0000256" key="1">
    <source>
        <dbReference type="SAM" id="Phobius"/>
    </source>
</evidence>
<dbReference type="Proteomes" id="UP000095544">
    <property type="component" value="Unassembled WGS sequence"/>
</dbReference>
<accession>A0A174IHK4</accession>
<keyword evidence="1" id="KW-0472">Membrane</keyword>
<evidence type="ECO:0000313" key="3">
    <source>
        <dbReference type="Proteomes" id="UP000095544"/>
    </source>
</evidence>
<dbReference type="EMBL" id="CYZU01000039">
    <property type="protein sequence ID" value="CUO85686.1"/>
    <property type="molecule type" value="Genomic_DNA"/>
</dbReference>
<organism evidence="2 3">
    <name type="scientific">Faecalicatena contorta</name>
    <dbReference type="NCBI Taxonomy" id="39482"/>
    <lineage>
        <taxon>Bacteria</taxon>
        <taxon>Bacillati</taxon>
        <taxon>Bacillota</taxon>
        <taxon>Clostridia</taxon>
        <taxon>Lachnospirales</taxon>
        <taxon>Lachnospiraceae</taxon>
        <taxon>Faecalicatena</taxon>
    </lineage>
</organism>
<dbReference type="AlphaFoldDB" id="A0A174IHK4"/>
<name>A0A174IHK4_9FIRM</name>
<protein>
    <submittedName>
        <fullName evidence="2">Uncharacterized protein</fullName>
    </submittedName>
</protein>
<feature type="transmembrane region" description="Helical" evidence="1">
    <location>
        <begin position="85"/>
        <end position="109"/>
    </location>
</feature>
<keyword evidence="1" id="KW-0812">Transmembrane</keyword>
<evidence type="ECO:0000313" key="2">
    <source>
        <dbReference type="EMBL" id="CUO85686.1"/>
    </source>
</evidence>
<dbReference type="RefSeq" id="WP_055154472.1">
    <property type="nucleotide sequence ID" value="NZ_CYZU01000039.1"/>
</dbReference>